<gene>
    <name evidence="2" type="ORF">V1477_002143</name>
    <name evidence="3" type="ORF">V1477_002153</name>
</gene>
<evidence type="ECO:0000313" key="3">
    <source>
        <dbReference type="EMBL" id="KAL2749213.1"/>
    </source>
</evidence>
<evidence type="ECO:0000259" key="1">
    <source>
        <dbReference type="Pfam" id="PF07993"/>
    </source>
</evidence>
<dbReference type="AlphaFoldDB" id="A0ABD2CVM9"/>
<accession>A0ABD2CVM9</accession>
<name>A0ABD2CVM9_VESMC</name>
<dbReference type="InterPro" id="IPR013120">
    <property type="entry name" value="FAR_NAD-bd"/>
</dbReference>
<comment type="caution">
    <text evidence="2">The sequence shown here is derived from an EMBL/GenBank/DDBJ whole genome shotgun (WGS) entry which is preliminary data.</text>
</comment>
<proteinExistence type="predicted"/>
<dbReference type="Pfam" id="PF07993">
    <property type="entry name" value="NAD_binding_4"/>
    <property type="match status" value="1"/>
</dbReference>
<reference evidence="2 4" key="1">
    <citation type="journal article" date="2024" name="Ann. Entomol. Soc. Am.">
        <title>Genomic analyses of the southern and eastern yellowjacket wasps (Hymenoptera: Vespidae) reveal evolutionary signatures of social life.</title>
        <authorList>
            <person name="Catto M.A."/>
            <person name="Caine P.B."/>
            <person name="Orr S.E."/>
            <person name="Hunt B.G."/>
            <person name="Goodisman M.A.D."/>
        </authorList>
    </citation>
    <scope>NUCLEOTIDE SEQUENCE [LARGE SCALE GENOMIC DNA]</scope>
    <source>
        <strain evidence="2">232</strain>
        <tissue evidence="2">Head and thorax</tissue>
    </source>
</reference>
<feature type="domain" description="Thioester reductase (TE)" evidence="1">
    <location>
        <begin position="12"/>
        <end position="100"/>
    </location>
</feature>
<dbReference type="EMBL" id="JAYRBN010000027">
    <property type="protein sequence ID" value="KAL2749203.1"/>
    <property type="molecule type" value="Genomic_DNA"/>
</dbReference>
<evidence type="ECO:0000313" key="2">
    <source>
        <dbReference type="EMBL" id="KAL2749203.1"/>
    </source>
</evidence>
<sequence length="106" mass="12478">MVRIDILIKFVDFKLLEIWPNTYLFTKSVTKNIVKKHANWIPIGIFHPEMIYTREPIGRWFDNKFGSIEITACILMRLTRIHHCDQSVKVNFVSEDLATNELIVTT</sequence>
<evidence type="ECO:0000313" key="4">
    <source>
        <dbReference type="Proteomes" id="UP001607303"/>
    </source>
</evidence>
<dbReference type="Proteomes" id="UP001607303">
    <property type="component" value="Unassembled WGS sequence"/>
</dbReference>
<protein>
    <submittedName>
        <fullName evidence="2">Fatty acyl-CoA reductase wat-like</fullName>
    </submittedName>
</protein>
<keyword evidence="4" id="KW-1185">Reference proteome</keyword>
<organism evidence="2 4">
    <name type="scientific">Vespula maculifrons</name>
    <name type="common">Eastern yellow jacket</name>
    <name type="synonym">Wasp</name>
    <dbReference type="NCBI Taxonomy" id="7453"/>
    <lineage>
        <taxon>Eukaryota</taxon>
        <taxon>Metazoa</taxon>
        <taxon>Ecdysozoa</taxon>
        <taxon>Arthropoda</taxon>
        <taxon>Hexapoda</taxon>
        <taxon>Insecta</taxon>
        <taxon>Pterygota</taxon>
        <taxon>Neoptera</taxon>
        <taxon>Endopterygota</taxon>
        <taxon>Hymenoptera</taxon>
        <taxon>Apocrita</taxon>
        <taxon>Aculeata</taxon>
        <taxon>Vespoidea</taxon>
        <taxon>Vespidae</taxon>
        <taxon>Vespinae</taxon>
        <taxon>Vespula</taxon>
    </lineage>
</organism>
<dbReference type="EMBL" id="JAYRBN010000027">
    <property type="protein sequence ID" value="KAL2749213.1"/>
    <property type="molecule type" value="Genomic_DNA"/>
</dbReference>